<dbReference type="GO" id="GO:0003677">
    <property type="term" value="F:DNA binding"/>
    <property type="evidence" value="ECO:0007669"/>
    <property type="project" value="InterPro"/>
</dbReference>
<evidence type="ECO:0000313" key="3">
    <source>
        <dbReference type="Proteomes" id="UP000315133"/>
    </source>
</evidence>
<dbReference type="InterPro" id="IPR013762">
    <property type="entry name" value="Integrase-like_cat_sf"/>
</dbReference>
<organism evidence="2 3">
    <name type="scientific">Ornithinimicrobium humiphilum</name>
    <dbReference type="NCBI Taxonomy" id="125288"/>
    <lineage>
        <taxon>Bacteria</taxon>
        <taxon>Bacillati</taxon>
        <taxon>Actinomycetota</taxon>
        <taxon>Actinomycetes</taxon>
        <taxon>Micrococcales</taxon>
        <taxon>Ornithinimicrobiaceae</taxon>
        <taxon>Ornithinimicrobium</taxon>
    </lineage>
</organism>
<dbReference type="GO" id="GO:0006310">
    <property type="term" value="P:DNA recombination"/>
    <property type="evidence" value="ECO:0007669"/>
    <property type="project" value="UniProtKB-KW"/>
</dbReference>
<dbReference type="Gene3D" id="1.10.443.10">
    <property type="entry name" value="Intergrase catalytic core"/>
    <property type="match status" value="1"/>
</dbReference>
<evidence type="ECO:0000256" key="1">
    <source>
        <dbReference type="ARBA" id="ARBA00023172"/>
    </source>
</evidence>
<dbReference type="SUPFAM" id="SSF56349">
    <property type="entry name" value="DNA breaking-rejoining enzymes"/>
    <property type="match status" value="1"/>
</dbReference>
<dbReference type="OrthoDB" id="1822491at2"/>
<dbReference type="GO" id="GO:0015074">
    <property type="term" value="P:DNA integration"/>
    <property type="evidence" value="ECO:0007669"/>
    <property type="project" value="InterPro"/>
</dbReference>
<proteinExistence type="predicted"/>
<dbReference type="EMBL" id="VFPU01000002">
    <property type="protein sequence ID" value="TQM91065.1"/>
    <property type="molecule type" value="Genomic_DNA"/>
</dbReference>
<dbReference type="InterPro" id="IPR011010">
    <property type="entry name" value="DNA_brk_join_enz"/>
</dbReference>
<accession>A0A543K7M5</accession>
<evidence type="ECO:0008006" key="4">
    <source>
        <dbReference type="Google" id="ProtNLM"/>
    </source>
</evidence>
<evidence type="ECO:0000313" key="2">
    <source>
        <dbReference type="EMBL" id="TQM91065.1"/>
    </source>
</evidence>
<comment type="caution">
    <text evidence="2">The sequence shown here is derived from an EMBL/GenBank/DDBJ whole genome shotgun (WGS) entry which is preliminary data.</text>
</comment>
<dbReference type="AlphaFoldDB" id="A0A543K7M5"/>
<sequence>MTSRAWARVEWSRAAESVGVQVGVTPVEVQRILGQSTPATTLNLYTHLLPEALDGMAAVRHPPGDSA</sequence>
<keyword evidence="3" id="KW-1185">Reference proteome</keyword>
<protein>
    <recommendedName>
        <fullName evidence="4">Phage integrase family protein</fullName>
    </recommendedName>
</protein>
<name>A0A543K7M5_9MICO</name>
<gene>
    <name evidence="2" type="ORF">FB476_2785</name>
</gene>
<keyword evidence="1" id="KW-0233">DNA recombination</keyword>
<dbReference type="RefSeq" id="WP_141820438.1">
    <property type="nucleotide sequence ID" value="NZ_BAAAIL010000001.1"/>
</dbReference>
<dbReference type="Proteomes" id="UP000315133">
    <property type="component" value="Unassembled WGS sequence"/>
</dbReference>
<reference evidence="2 3" key="1">
    <citation type="submission" date="2019-06" db="EMBL/GenBank/DDBJ databases">
        <title>Sequencing the genomes of 1000 actinobacteria strains.</title>
        <authorList>
            <person name="Klenk H.-P."/>
        </authorList>
    </citation>
    <scope>NUCLEOTIDE SEQUENCE [LARGE SCALE GENOMIC DNA]</scope>
    <source>
        <strain evidence="2 3">DSM 12362</strain>
    </source>
</reference>